<accession>A0AAQ2XUX3</accession>
<gene>
    <name evidence="3" type="ORF">PUN50_10055</name>
</gene>
<dbReference type="AlphaFoldDB" id="A0AAQ2XUX3"/>
<sequence length="915" mass="101643">MKLRHLSLVIFSSLLFSHAIKASDYPLDFADFFEQRQENVEVVLVGSNRTEELLANVSYDTFYLQDTTKSRGALEDYLAGQNVSEDAISKVTQKLLQGVPANPGCKVALMSCVPEDIPGQTEFIFDFDNKTLRIFASSEMFNEFNTAEEEYHSPVTQYGALINWSNLYVYGSDNFNSLAWTNEALLGLPVGYLSFNSQYRHDENDQTFDVFQALYNYEMDDFRAVIGYQDQNVIALNSTDFLGYGADFSGVSATLGSSNNLLKGSVRAHQRLHFYTSQSGQLEIYQGNRLLVSRVVEAGEVSVGYDELPTGTYTVSLVVKQGDKIVLEEQRQVVNNADFSLKVGDWDYRLDVGLLDAEESEQFVVEGSDSESPESMAYIRGLATHRPMENLLVGFGGVSNGTNNQMLIGANWSINERANLEYTIGTFTNGDLYQFGQLNVAPFSFSARSVKHNDLNEIDDLTSVLYDGSDTTEYSAGVAGELFGGHAFFNYFYHQTKSEIYDSESDNISLNWSKSVLGGDLSLNATYSKTDVHDTMNTSISWRRRFGNNVSTDFSVSADNDGYTYSRASVGYNRVGDGWFGSANATVRSYADSETVGEINGAINGTNESVNYDSYGYVDTQGGYSLSGSLSGTQIVTHKGIALTTEHDVAFVGFAPKWDIEEAAETDDAALRYAAYKDGSFWREETVKVGTKSVMPLQQYSDFAFELDVESGNVETTETNSEFFATPGSFYELDNRAIPLASQVFILNDMNGNAISNARCIGESCNSVEQLSDDGVFRVNFRRNEAFKLVSNKRLCVYDESLLGKRYVQAYCLPGLDNLDGQLVRQSDNAVIAQTKSNQALIFVGKYESTEVTKGVIERLNEIGLVSKAIDVGRVEYLYVQYQESYTTAQRTLLESLEAYVILDAINTKQLFTSR</sequence>
<keyword evidence="1" id="KW-0732">Signal</keyword>
<evidence type="ECO:0000259" key="2">
    <source>
        <dbReference type="Pfam" id="PF16967"/>
    </source>
</evidence>
<organism evidence="3 4">
    <name type="scientific">Vibrio campbellii</name>
    <dbReference type="NCBI Taxonomy" id="680"/>
    <lineage>
        <taxon>Bacteria</taxon>
        <taxon>Pseudomonadati</taxon>
        <taxon>Pseudomonadota</taxon>
        <taxon>Gammaproteobacteria</taxon>
        <taxon>Vibrionales</taxon>
        <taxon>Vibrionaceae</taxon>
        <taxon>Vibrio</taxon>
    </lineage>
</organism>
<feature type="signal peptide" evidence="1">
    <location>
        <begin position="1"/>
        <end position="22"/>
    </location>
</feature>
<proteinExistence type="predicted"/>
<protein>
    <submittedName>
        <fullName evidence="3">TcfC E-set like domain-containing protein</fullName>
    </submittedName>
</protein>
<name>A0AAQ2XUX3_9VIBR</name>
<dbReference type="Pfam" id="PF16967">
    <property type="entry name" value="TcfC"/>
    <property type="match status" value="1"/>
</dbReference>
<evidence type="ECO:0000313" key="3">
    <source>
        <dbReference type="EMBL" id="WDG07092.1"/>
    </source>
</evidence>
<evidence type="ECO:0000313" key="4">
    <source>
        <dbReference type="Proteomes" id="UP001219537"/>
    </source>
</evidence>
<dbReference type="RefSeq" id="WP_274290306.1">
    <property type="nucleotide sequence ID" value="NZ_CP117988.1"/>
</dbReference>
<feature type="chain" id="PRO_5042869982" evidence="1">
    <location>
        <begin position="23"/>
        <end position="915"/>
    </location>
</feature>
<dbReference type="InterPro" id="IPR032636">
    <property type="entry name" value="Pilus_assem_E-set-like_dom"/>
</dbReference>
<reference evidence="3" key="1">
    <citation type="submission" date="2023-02" db="EMBL/GenBank/DDBJ databases">
        <title>Isolation, identification, and genome analysis of Vibrio campbellii in the Penaeus vannamei larvae stage.</title>
        <authorList>
            <person name="Huang T."/>
            <person name="Zhang B."/>
        </authorList>
    </citation>
    <scope>NUCLEOTIDE SEQUENCE</scope>
    <source>
        <strain evidence="3">20220413_1</strain>
    </source>
</reference>
<dbReference type="Proteomes" id="UP001219537">
    <property type="component" value="Chromosome 1"/>
</dbReference>
<dbReference type="EMBL" id="CP117988">
    <property type="protein sequence ID" value="WDG07092.1"/>
    <property type="molecule type" value="Genomic_DNA"/>
</dbReference>
<evidence type="ECO:0000256" key="1">
    <source>
        <dbReference type="SAM" id="SignalP"/>
    </source>
</evidence>
<feature type="domain" description="Pilus assembly protein E-set like" evidence="2">
    <location>
        <begin position="270"/>
        <end position="335"/>
    </location>
</feature>